<proteinExistence type="predicted"/>
<dbReference type="GO" id="GO:0102130">
    <property type="term" value="F:malonyl-CoA methyltransferase activity"/>
    <property type="evidence" value="ECO:0007669"/>
    <property type="project" value="UniProtKB-EC"/>
</dbReference>
<dbReference type="SUPFAM" id="SSF53335">
    <property type="entry name" value="S-adenosyl-L-methionine-dependent methyltransferases"/>
    <property type="match status" value="1"/>
</dbReference>
<dbReference type="STRING" id="61652.AXX16_3854"/>
<dbReference type="AlphaFoldDB" id="A0A447QQZ9"/>
<evidence type="ECO:0000259" key="4">
    <source>
        <dbReference type="Pfam" id="PF08241"/>
    </source>
</evidence>
<evidence type="ECO:0000256" key="1">
    <source>
        <dbReference type="ARBA" id="ARBA00022603"/>
    </source>
</evidence>
<evidence type="ECO:0000313" key="5">
    <source>
        <dbReference type="EMBL" id="VEA72423.1"/>
    </source>
</evidence>
<protein>
    <submittedName>
        <fullName evidence="5">Malonyl-CoA O-methyltransferase BioC</fullName>
        <ecNumber evidence="5">2.1.1.197</ecNumber>
    </submittedName>
</protein>
<evidence type="ECO:0000256" key="2">
    <source>
        <dbReference type="ARBA" id="ARBA00022679"/>
    </source>
</evidence>
<feature type="region of interest" description="Disordered" evidence="3">
    <location>
        <begin position="1"/>
        <end position="36"/>
    </location>
</feature>
<dbReference type="EC" id="2.1.1.197" evidence="5"/>
<dbReference type="PANTHER" id="PTHR13090:SF1">
    <property type="entry name" value="ARGININE-HYDROXYLASE NDUFAF5, MITOCHONDRIAL"/>
    <property type="match status" value="1"/>
</dbReference>
<dbReference type="Gene3D" id="3.40.50.150">
    <property type="entry name" value="Vaccinia Virus protein VP39"/>
    <property type="match status" value="1"/>
</dbReference>
<dbReference type="InterPro" id="IPR013216">
    <property type="entry name" value="Methyltransf_11"/>
</dbReference>
<feature type="compositionally biased region" description="Gly residues" evidence="3">
    <location>
        <begin position="14"/>
        <end position="26"/>
    </location>
</feature>
<feature type="domain" description="Methyltransferase type 11" evidence="4">
    <location>
        <begin position="39"/>
        <end position="88"/>
    </location>
</feature>
<accession>A0A447QQZ9</accession>
<dbReference type="Proteomes" id="UP000271603">
    <property type="component" value="Chromosome"/>
</dbReference>
<dbReference type="PANTHER" id="PTHR13090">
    <property type="entry name" value="ARGININE-HYDROXYLASE NDUFAF5, MITOCHONDRIAL"/>
    <property type="match status" value="1"/>
</dbReference>
<dbReference type="InterPro" id="IPR050602">
    <property type="entry name" value="Malonyl-ACP_OMT"/>
</dbReference>
<organism evidence="5 6">
    <name type="scientific">Serratia rubidaea</name>
    <name type="common">Serratia marinorubra</name>
    <dbReference type="NCBI Taxonomy" id="61652"/>
    <lineage>
        <taxon>Bacteria</taxon>
        <taxon>Pseudomonadati</taxon>
        <taxon>Pseudomonadota</taxon>
        <taxon>Gammaproteobacteria</taxon>
        <taxon>Enterobacterales</taxon>
        <taxon>Yersiniaceae</taxon>
        <taxon>Serratia</taxon>
    </lineage>
</organism>
<keyword evidence="1 5" id="KW-0489">Methyltransferase</keyword>
<keyword evidence="2 5" id="KW-0808">Transferase</keyword>
<dbReference type="GO" id="GO:0008757">
    <property type="term" value="F:S-adenosylmethionine-dependent methyltransferase activity"/>
    <property type="evidence" value="ECO:0007669"/>
    <property type="project" value="InterPro"/>
</dbReference>
<evidence type="ECO:0000313" key="6">
    <source>
        <dbReference type="Proteomes" id="UP000271603"/>
    </source>
</evidence>
<sequence length="201" mass="21624">MRHRLLQPPLAGTGQRGDGAGPGAGHAGVRPQSAGGAALSAGDIEHIPLPDAAVDLSFSSLAVQWCSDLACGLAELRRVTRPGGLVLFSTLAQGSLHQLGDAWQQVDGERHVNDFLPLAQIEAACAAYRYRLDPCWQTLHYPDVMTLMRSLKGIGATHLHQGRDAGLLSRRRLAALQAAYPRQHGEFPLSYHVVYGVIYCD</sequence>
<dbReference type="GO" id="GO:0032259">
    <property type="term" value="P:methylation"/>
    <property type="evidence" value="ECO:0007669"/>
    <property type="project" value="UniProtKB-KW"/>
</dbReference>
<gene>
    <name evidence="5" type="primary">bioC_2</name>
    <name evidence="5" type="ORF">NCTC9419_04036</name>
</gene>
<dbReference type="EMBL" id="LR134155">
    <property type="protein sequence ID" value="VEA72423.1"/>
    <property type="molecule type" value="Genomic_DNA"/>
</dbReference>
<reference evidence="5 6" key="1">
    <citation type="submission" date="2018-12" db="EMBL/GenBank/DDBJ databases">
        <authorList>
            <consortium name="Pathogen Informatics"/>
        </authorList>
    </citation>
    <scope>NUCLEOTIDE SEQUENCE [LARGE SCALE GENOMIC DNA]</scope>
    <source>
        <strain evidence="5 6">NCTC9419</strain>
    </source>
</reference>
<name>A0A447QQZ9_SERRU</name>
<dbReference type="InterPro" id="IPR029063">
    <property type="entry name" value="SAM-dependent_MTases_sf"/>
</dbReference>
<dbReference type="Pfam" id="PF08241">
    <property type="entry name" value="Methyltransf_11"/>
    <property type="match status" value="1"/>
</dbReference>
<evidence type="ECO:0000256" key="3">
    <source>
        <dbReference type="SAM" id="MobiDB-lite"/>
    </source>
</evidence>